<name>B4KEG1_DROMO</name>
<reference evidence="9 10" key="1">
    <citation type="journal article" date="2007" name="Nature">
        <title>Evolution of genes and genomes on the Drosophila phylogeny.</title>
        <authorList>
            <consortium name="Drosophila 12 Genomes Consortium"/>
            <person name="Clark A.G."/>
            <person name="Eisen M.B."/>
            <person name="Smith D.R."/>
            <person name="Bergman C.M."/>
            <person name="Oliver B."/>
            <person name="Markow T.A."/>
            <person name="Kaufman T.C."/>
            <person name="Kellis M."/>
            <person name="Gelbart W."/>
            <person name="Iyer V.N."/>
            <person name="Pollard D.A."/>
            <person name="Sackton T.B."/>
            <person name="Larracuente A.M."/>
            <person name="Singh N.D."/>
            <person name="Abad J.P."/>
            <person name="Abt D.N."/>
            <person name="Adryan B."/>
            <person name="Aguade M."/>
            <person name="Akashi H."/>
            <person name="Anderson W.W."/>
            <person name="Aquadro C.F."/>
            <person name="Ardell D.H."/>
            <person name="Arguello R."/>
            <person name="Artieri C.G."/>
            <person name="Barbash D.A."/>
            <person name="Barker D."/>
            <person name="Barsanti P."/>
            <person name="Batterham P."/>
            <person name="Batzoglou S."/>
            <person name="Begun D."/>
            <person name="Bhutkar A."/>
            <person name="Blanco E."/>
            <person name="Bosak S.A."/>
            <person name="Bradley R.K."/>
            <person name="Brand A.D."/>
            <person name="Brent M.R."/>
            <person name="Brooks A.N."/>
            <person name="Brown R.H."/>
            <person name="Butlin R.K."/>
            <person name="Caggese C."/>
            <person name="Calvi B.R."/>
            <person name="Bernardo de Carvalho A."/>
            <person name="Caspi A."/>
            <person name="Castrezana S."/>
            <person name="Celniker S.E."/>
            <person name="Chang J.L."/>
            <person name="Chapple C."/>
            <person name="Chatterji S."/>
            <person name="Chinwalla A."/>
            <person name="Civetta A."/>
            <person name="Clifton S.W."/>
            <person name="Comeron J.M."/>
            <person name="Costello J.C."/>
            <person name="Coyne J.A."/>
            <person name="Daub J."/>
            <person name="David R.G."/>
            <person name="Delcher A.L."/>
            <person name="Delehaunty K."/>
            <person name="Do C.B."/>
            <person name="Ebling H."/>
            <person name="Edwards K."/>
            <person name="Eickbush T."/>
            <person name="Evans J.D."/>
            <person name="Filipski A."/>
            <person name="Findeiss S."/>
            <person name="Freyhult E."/>
            <person name="Fulton L."/>
            <person name="Fulton R."/>
            <person name="Garcia A.C."/>
            <person name="Gardiner A."/>
            <person name="Garfield D.A."/>
            <person name="Garvin B.E."/>
            <person name="Gibson G."/>
            <person name="Gilbert D."/>
            <person name="Gnerre S."/>
            <person name="Godfrey J."/>
            <person name="Good R."/>
            <person name="Gotea V."/>
            <person name="Gravely B."/>
            <person name="Greenberg A.J."/>
            <person name="Griffiths-Jones S."/>
            <person name="Gross S."/>
            <person name="Guigo R."/>
            <person name="Gustafson E.A."/>
            <person name="Haerty W."/>
            <person name="Hahn M.W."/>
            <person name="Halligan D.L."/>
            <person name="Halpern A.L."/>
            <person name="Halter G.M."/>
            <person name="Han M.V."/>
            <person name="Heger A."/>
            <person name="Hillier L."/>
            <person name="Hinrichs A.S."/>
            <person name="Holmes I."/>
            <person name="Hoskins R.A."/>
            <person name="Hubisz M.J."/>
            <person name="Hultmark D."/>
            <person name="Huntley M.A."/>
            <person name="Jaffe D.B."/>
            <person name="Jagadeeshan S."/>
            <person name="Jeck W.R."/>
            <person name="Johnson J."/>
            <person name="Jones C.D."/>
            <person name="Jordan W.C."/>
            <person name="Karpen G.H."/>
            <person name="Kataoka E."/>
            <person name="Keightley P.D."/>
            <person name="Kheradpour P."/>
            <person name="Kirkness E.F."/>
            <person name="Koerich L.B."/>
            <person name="Kristiansen K."/>
            <person name="Kudrna D."/>
            <person name="Kulathinal R.J."/>
            <person name="Kumar S."/>
            <person name="Kwok R."/>
            <person name="Lander E."/>
            <person name="Langley C.H."/>
            <person name="Lapoint R."/>
            <person name="Lazzaro B.P."/>
            <person name="Lee S.J."/>
            <person name="Levesque L."/>
            <person name="Li R."/>
            <person name="Lin C.F."/>
            <person name="Lin M.F."/>
            <person name="Lindblad-Toh K."/>
            <person name="Llopart A."/>
            <person name="Long M."/>
            <person name="Low L."/>
            <person name="Lozovsky E."/>
            <person name="Lu J."/>
            <person name="Luo M."/>
            <person name="Machado C.A."/>
            <person name="Makalowski W."/>
            <person name="Marzo M."/>
            <person name="Matsuda M."/>
            <person name="Matzkin L."/>
            <person name="McAllister B."/>
            <person name="McBride C.S."/>
            <person name="McKernan B."/>
            <person name="McKernan K."/>
            <person name="Mendez-Lago M."/>
            <person name="Minx P."/>
            <person name="Mollenhauer M.U."/>
            <person name="Montooth K."/>
            <person name="Mount S.M."/>
            <person name="Mu X."/>
            <person name="Myers E."/>
            <person name="Negre B."/>
            <person name="Newfeld S."/>
            <person name="Nielsen R."/>
            <person name="Noor M.A."/>
            <person name="O'Grady P."/>
            <person name="Pachter L."/>
            <person name="Papaceit M."/>
            <person name="Parisi M.J."/>
            <person name="Parisi M."/>
            <person name="Parts L."/>
            <person name="Pedersen J.S."/>
            <person name="Pesole G."/>
            <person name="Phillippy A.M."/>
            <person name="Ponting C.P."/>
            <person name="Pop M."/>
            <person name="Porcelli D."/>
            <person name="Powell J.R."/>
            <person name="Prohaska S."/>
            <person name="Pruitt K."/>
            <person name="Puig M."/>
            <person name="Quesneville H."/>
            <person name="Ram K.R."/>
            <person name="Rand D."/>
            <person name="Rasmussen M.D."/>
            <person name="Reed L.K."/>
            <person name="Reenan R."/>
            <person name="Reily A."/>
            <person name="Remington K.A."/>
            <person name="Rieger T.T."/>
            <person name="Ritchie M.G."/>
            <person name="Robin C."/>
            <person name="Rogers Y.H."/>
            <person name="Rohde C."/>
            <person name="Rozas J."/>
            <person name="Rubenfield M.J."/>
            <person name="Ruiz A."/>
            <person name="Russo S."/>
            <person name="Salzberg S.L."/>
            <person name="Sanchez-Gracia A."/>
            <person name="Saranga D.J."/>
            <person name="Sato H."/>
            <person name="Schaeffer S.W."/>
            <person name="Schatz M.C."/>
            <person name="Schlenke T."/>
            <person name="Schwartz R."/>
            <person name="Segarra C."/>
            <person name="Singh R.S."/>
            <person name="Sirot L."/>
            <person name="Sirota M."/>
            <person name="Sisneros N.B."/>
            <person name="Smith C.D."/>
            <person name="Smith T.F."/>
            <person name="Spieth J."/>
            <person name="Stage D.E."/>
            <person name="Stark A."/>
            <person name="Stephan W."/>
            <person name="Strausberg R.L."/>
            <person name="Strempel S."/>
            <person name="Sturgill D."/>
            <person name="Sutton G."/>
            <person name="Sutton G.G."/>
            <person name="Tao W."/>
            <person name="Teichmann S."/>
            <person name="Tobari Y.N."/>
            <person name="Tomimura Y."/>
            <person name="Tsolas J.M."/>
            <person name="Valente V.L."/>
            <person name="Venter E."/>
            <person name="Venter J.C."/>
            <person name="Vicario S."/>
            <person name="Vieira F.G."/>
            <person name="Vilella A.J."/>
            <person name="Villasante A."/>
            <person name="Walenz B."/>
            <person name="Wang J."/>
            <person name="Wasserman M."/>
            <person name="Watts T."/>
            <person name="Wilson D."/>
            <person name="Wilson R.K."/>
            <person name="Wing R.A."/>
            <person name="Wolfner M.F."/>
            <person name="Wong A."/>
            <person name="Wong G.K."/>
            <person name="Wu C.I."/>
            <person name="Wu G."/>
            <person name="Yamamoto D."/>
            <person name="Yang H.P."/>
            <person name="Yang S.P."/>
            <person name="Yorke J.A."/>
            <person name="Yoshida K."/>
            <person name="Zdobnov E."/>
            <person name="Zhang P."/>
            <person name="Zhang Y."/>
            <person name="Zimin A.V."/>
            <person name="Baldwin J."/>
            <person name="Abdouelleil A."/>
            <person name="Abdulkadir J."/>
            <person name="Abebe A."/>
            <person name="Abera B."/>
            <person name="Abreu J."/>
            <person name="Acer S.C."/>
            <person name="Aftuck L."/>
            <person name="Alexander A."/>
            <person name="An P."/>
            <person name="Anderson E."/>
            <person name="Anderson S."/>
            <person name="Arachi H."/>
            <person name="Azer M."/>
            <person name="Bachantsang P."/>
            <person name="Barry A."/>
            <person name="Bayul T."/>
            <person name="Berlin A."/>
            <person name="Bessette D."/>
            <person name="Bloom T."/>
            <person name="Blye J."/>
            <person name="Boguslavskiy L."/>
            <person name="Bonnet C."/>
            <person name="Boukhgalter B."/>
            <person name="Bourzgui I."/>
            <person name="Brown A."/>
            <person name="Cahill P."/>
            <person name="Channer S."/>
            <person name="Cheshatsang Y."/>
            <person name="Chuda L."/>
            <person name="Citroen M."/>
            <person name="Collymore A."/>
            <person name="Cooke P."/>
            <person name="Costello M."/>
            <person name="D'Aco K."/>
            <person name="Daza R."/>
            <person name="De Haan G."/>
            <person name="DeGray S."/>
            <person name="DeMaso C."/>
            <person name="Dhargay N."/>
            <person name="Dooley K."/>
            <person name="Dooley E."/>
            <person name="Doricent M."/>
            <person name="Dorje P."/>
            <person name="Dorjee K."/>
            <person name="Dupes A."/>
            <person name="Elong R."/>
            <person name="Falk J."/>
            <person name="Farina A."/>
            <person name="Faro S."/>
            <person name="Ferguson D."/>
            <person name="Fisher S."/>
            <person name="Foley C.D."/>
            <person name="Franke A."/>
            <person name="Friedrich D."/>
            <person name="Gadbois L."/>
            <person name="Gearin G."/>
            <person name="Gearin C.R."/>
            <person name="Giannoukos G."/>
            <person name="Goode T."/>
            <person name="Graham J."/>
            <person name="Grandbois E."/>
            <person name="Grewal S."/>
            <person name="Gyaltsen K."/>
            <person name="Hafez N."/>
            <person name="Hagos B."/>
            <person name="Hall J."/>
            <person name="Henson C."/>
            <person name="Hollinger A."/>
            <person name="Honan T."/>
            <person name="Huard M.D."/>
            <person name="Hughes L."/>
            <person name="Hurhula B."/>
            <person name="Husby M.E."/>
            <person name="Kamat A."/>
            <person name="Kanga B."/>
            <person name="Kashin S."/>
            <person name="Khazanovich D."/>
            <person name="Kisner P."/>
            <person name="Lance K."/>
            <person name="Lara M."/>
            <person name="Lee W."/>
            <person name="Lennon N."/>
            <person name="Letendre F."/>
            <person name="LeVine R."/>
            <person name="Lipovsky A."/>
            <person name="Liu X."/>
            <person name="Liu J."/>
            <person name="Liu S."/>
            <person name="Lokyitsang T."/>
            <person name="Lokyitsang Y."/>
            <person name="Lubonja R."/>
            <person name="Lui A."/>
            <person name="MacDonald P."/>
            <person name="Magnisalis V."/>
            <person name="Maru K."/>
            <person name="Matthews C."/>
            <person name="McCusker W."/>
            <person name="McDonough S."/>
            <person name="Mehta T."/>
            <person name="Meldrim J."/>
            <person name="Meneus L."/>
            <person name="Mihai O."/>
            <person name="Mihalev A."/>
            <person name="Mihova T."/>
            <person name="Mittelman R."/>
            <person name="Mlenga V."/>
            <person name="Montmayeur A."/>
            <person name="Mulrain L."/>
            <person name="Navidi A."/>
            <person name="Naylor J."/>
            <person name="Negash T."/>
            <person name="Nguyen T."/>
            <person name="Nguyen N."/>
            <person name="Nicol R."/>
            <person name="Norbu C."/>
            <person name="Norbu N."/>
            <person name="Novod N."/>
            <person name="O'Neill B."/>
            <person name="Osman S."/>
            <person name="Markiewicz E."/>
            <person name="Oyono O.L."/>
            <person name="Patti C."/>
            <person name="Phunkhang P."/>
            <person name="Pierre F."/>
            <person name="Priest M."/>
            <person name="Raghuraman S."/>
            <person name="Rege F."/>
            <person name="Reyes R."/>
            <person name="Rise C."/>
            <person name="Rogov P."/>
            <person name="Ross K."/>
            <person name="Ryan E."/>
            <person name="Settipalli S."/>
            <person name="Shea T."/>
            <person name="Sherpa N."/>
            <person name="Shi L."/>
            <person name="Shih D."/>
            <person name="Sparrow T."/>
            <person name="Spaulding J."/>
            <person name="Stalker J."/>
            <person name="Stange-Thomann N."/>
            <person name="Stavropoulos S."/>
            <person name="Stone C."/>
            <person name="Strader C."/>
            <person name="Tesfaye S."/>
            <person name="Thomson T."/>
            <person name="Thoulutsang Y."/>
            <person name="Thoulutsang D."/>
            <person name="Topham K."/>
            <person name="Topping I."/>
            <person name="Tsamla T."/>
            <person name="Vassiliev H."/>
            <person name="Vo A."/>
            <person name="Wangchuk T."/>
            <person name="Wangdi T."/>
            <person name="Weiand M."/>
            <person name="Wilkinson J."/>
            <person name="Wilson A."/>
            <person name="Yadav S."/>
            <person name="Young G."/>
            <person name="Yu Q."/>
            <person name="Zembek L."/>
            <person name="Zhong D."/>
            <person name="Zimmer A."/>
            <person name="Zwirko Z."/>
            <person name="Jaffe D.B."/>
            <person name="Alvarez P."/>
            <person name="Brockman W."/>
            <person name="Butler J."/>
            <person name="Chin C."/>
            <person name="Gnerre S."/>
            <person name="Grabherr M."/>
            <person name="Kleber M."/>
            <person name="Mauceli E."/>
            <person name="MacCallum I."/>
        </authorList>
    </citation>
    <scope>NUCLEOTIDE SEQUENCE [LARGE SCALE GENOMIC DNA]</scope>
    <source>
        <strain evidence="10">Tucson 15081-1352.22</strain>
    </source>
</reference>
<evidence type="ECO:0000256" key="6">
    <source>
        <dbReference type="ARBA" id="ARBA00023136"/>
    </source>
</evidence>
<dbReference type="GO" id="GO:0016063">
    <property type="term" value="P:rhodopsin biosynthetic process"/>
    <property type="evidence" value="ECO:0007669"/>
    <property type="project" value="EnsemblMetazoa"/>
</dbReference>
<dbReference type="eggNOG" id="KOG3776">
    <property type="taxonomic scope" value="Eukaryota"/>
</dbReference>
<dbReference type="EMBL" id="CH933807">
    <property type="protein sequence ID" value="EDW12929.2"/>
    <property type="molecule type" value="Genomic_DNA"/>
</dbReference>
<dbReference type="GO" id="GO:0005886">
    <property type="term" value="C:plasma membrane"/>
    <property type="evidence" value="ECO:0007669"/>
    <property type="project" value="UniProtKB-SubCell"/>
</dbReference>
<dbReference type="PANTHER" id="PTHR11923">
    <property type="entry name" value="SCAVENGER RECEPTOR CLASS B TYPE-1 SR-B1"/>
    <property type="match status" value="1"/>
</dbReference>
<evidence type="ECO:0000256" key="7">
    <source>
        <dbReference type="ARBA" id="ARBA00023180"/>
    </source>
</evidence>
<feature type="transmembrane region" description="Helical" evidence="8">
    <location>
        <begin position="476"/>
        <end position="497"/>
    </location>
</feature>
<gene>
    <name evidence="9" type="primary">Dmoj\GI17938</name>
    <name evidence="9" type="ORF">Dmoj_GI17938</name>
</gene>
<dbReference type="GO" id="GO:0046867">
    <property type="term" value="P:carotenoid transport"/>
    <property type="evidence" value="ECO:0007669"/>
    <property type="project" value="EnsemblMetazoa"/>
</dbReference>
<evidence type="ECO:0000313" key="10">
    <source>
        <dbReference type="Proteomes" id="UP000009192"/>
    </source>
</evidence>
<dbReference type="FunCoup" id="B4KEG1">
    <property type="interactions" value="1"/>
</dbReference>
<keyword evidence="10" id="KW-1185">Reference proteome</keyword>
<keyword evidence="3" id="KW-1003">Cell membrane</keyword>
<protein>
    <recommendedName>
        <fullName evidence="11">Protein croquemort</fullName>
    </recommendedName>
</protein>
<dbReference type="GO" id="GO:0005737">
    <property type="term" value="C:cytoplasm"/>
    <property type="evidence" value="ECO:0007669"/>
    <property type="project" value="TreeGrafter"/>
</dbReference>
<evidence type="ECO:0000256" key="8">
    <source>
        <dbReference type="SAM" id="Phobius"/>
    </source>
</evidence>
<dbReference type="InterPro" id="IPR002159">
    <property type="entry name" value="CD36_fam"/>
</dbReference>
<evidence type="ECO:0000256" key="5">
    <source>
        <dbReference type="ARBA" id="ARBA00022989"/>
    </source>
</evidence>
<dbReference type="Proteomes" id="UP000009192">
    <property type="component" value="Unassembled WGS sequence"/>
</dbReference>
<comment type="subcellular location">
    <subcellularLocation>
        <location evidence="1">Cell membrane</location>
    </subcellularLocation>
</comment>
<comment type="similarity">
    <text evidence="2">Belongs to the CD36 family.</text>
</comment>
<dbReference type="GO" id="GO:0007603">
    <property type="term" value="P:phototransduction, visible light"/>
    <property type="evidence" value="ECO:0007669"/>
    <property type="project" value="EnsemblMetazoa"/>
</dbReference>
<sequence length="528" mass="59438">MHRLINFERAIKSISNADVAMCCRCCGVTQQKAWVFGLGVLFAVSGLFFIIWWPDIIDDIVMKSLPLTPTSKTFDKWEQLPIPVYMKMYLWNWTNAEEVKLHGVKPNFQQVGPYVYREERLKMDLQWHANNTVTFKPRRTWFWEEQMSGGKQTDLVTVPHLPSIAAAASIRDSLKPIKAGFNIALNANGGALYVTHTASEWLFDGFYDEFLHYAMSLNNPLVPPVETDQFAWFLNRNNSENFEGVFTVHTGVGSIKEMGEIKFWNGVNHTGWYEGECGRLNGSTSDLFVPDEPKEKALTIYITDTCRIINLEYTGQSYEIEGIQGWKYEVTPHTFDNGQRNGNMKCYCPVDRQPNNCPASGATDLGPCGDGAPMYLSADHFMYADESYSSTVNGFQPDYERHNFFIIMERKMGVPLEVNAAVMISLLIEPDKDIDILKGIPSFYAPLFTSSSSAVINKELAAELKLALNLPSIGCYTGIGFLCLGCILLAVGIFLTLKRKWYGQAAADKLALINSDTQHTNDSIRADQ</sequence>
<dbReference type="PRINTS" id="PR01609">
    <property type="entry name" value="CD36FAMILY"/>
</dbReference>
<dbReference type="OrthoDB" id="514335at2759"/>
<dbReference type="SMR" id="B4KEG1"/>
<dbReference type="GO" id="GO:0005044">
    <property type="term" value="F:scavenger receptor activity"/>
    <property type="evidence" value="ECO:0007669"/>
    <property type="project" value="EnsemblMetazoa"/>
</dbReference>
<dbReference type="GO" id="GO:0007604">
    <property type="term" value="P:phototransduction, UV"/>
    <property type="evidence" value="ECO:0007669"/>
    <property type="project" value="EnsemblMetazoa"/>
</dbReference>
<feature type="transmembrane region" description="Helical" evidence="8">
    <location>
        <begin position="33"/>
        <end position="53"/>
    </location>
</feature>
<keyword evidence="5 8" id="KW-1133">Transmembrane helix</keyword>
<accession>B4KEG1</accession>
<evidence type="ECO:0008006" key="11">
    <source>
        <dbReference type="Google" id="ProtNLM"/>
    </source>
</evidence>
<keyword evidence="6 8" id="KW-0472">Membrane</keyword>
<keyword evidence="7" id="KW-0325">Glycoprotein</keyword>
<dbReference type="KEGG" id="dmo:Dmoj_GI17938"/>
<evidence type="ECO:0000256" key="2">
    <source>
        <dbReference type="ARBA" id="ARBA00010532"/>
    </source>
</evidence>
<dbReference type="Pfam" id="PF01130">
    <property type="entry name" value="CD36"/>
    <property type="match status" value="1"/>
</dbReference>
<evidence type="ECO:0000256" key="1">
    <source>
        <dbReference type="ARBA" id="ARBA00004236"/>
    </source>
</evidence>
<proteinExistence type="inferred from homology"/>
<organism evidence="9 10">
    <name type="scientific">Drosophila mojavensis</name>
    <name type="common">Fruit fly</name>
    <dbReference type="NCBI Taxonomy" id="7230"/>
    <lineage>
        <taxon>Eukaryota</taxon>
        <taxon>Metazoa</taxon>
        <taxon>Ecdysozoa</taxon>
        <taxon>Arthropoda</taxon>
        <taxon>Hexapoda</taxon>
        <taxon>Insecta</taxon>
        <taxon>Pterygota</taxon>
        <taxon>Neoptera</taxon>
        <taxon>Endopterygota</taxon>
        <taxon>Diptera</taxon>
        <taxon>Brachycera</taxon>
        <taxon>Muscomorpha</taxon>
        <taxon>Ephydroidea</taxon>
        <taxon>Drosophilidae</taxon>
        <taxon>Drosophila</taxon>
    </lineage>
</organism>
<evidence type="ECO:0000256" key="4">
    <source>
        <dbReference type="ARBA" id="ARBA00022692"/>
    </source>
</evidence>
<dbReference type="HOGENOM" id="CLU_019853_5_2_1"/>
<dbReference type="PANTHER" id="PTHR11923:SF114">
    <property type="entry name" value="FI02050P-RELATED"/>
    <property type="match status" value="1"/>
</dbReference>
<evidence type="ECO:0000256" key="3">
    <source>
        <dbReference type="ARBA" id="ARBA00022475"/>
    </source>
</evidence>
<dbReference type="AlphaFoldDB" id="B4KEG1"/>
<keyword evidence="4 8" id="KW-0812">Transmembrane</keyword>
<evidence type="ECO:0000313" key="9">
    <source>
        <dbReference type="EMBL" id="EDW12929.2"/>
    </source>
</evidence>
<dbReference type="InParanoid" id="B4KEG1"/>